<dbReference type="Pfam" id="PF17863">
    <property type="entry name" value="AAA_lid_2"/>
    <property type="match status" value="1"/>
</dbReference>
<evidence type="ECO:0000256" key="5">
    <source>
        <dbReference type="ARBA" id="ARBA00022741"/>
    </source>
</evidence>
<dbReference type="GO" id="GO:0009507">
    <property type="term" value="C:chloroplast"/>
    <property type="evidence" value="ECO:0007669"/>
    <property type="project" value="UniProtKB-SubCell"/>
</dbReference>
<keyword evidence="5 9" id="KW-0547">Nucleotide-binding</keyword>
<keyword evidence="3 9" id="KW-0602">Photosynthesis</keyword>
<evidence type="ECO:0000313" key="13">
    <source>
        <dbReference type="EMBL" id="KAK1736092.1"/>
    </source>
</evidence>
<evidence type="ECO:0000259" key="12">
    <source>
        <dbReference type="PROSITE" id="PS50234"/>
    </source>
</evidence>
<keyword evidence="14" id="KW-1185">Reference proteome</keyword>
<reference evidence="13" key="1">
    <citation type="submission" date="2023-06" db="EMBL/GenBank/DDBJ databases">
        <title>Survivors Of The Sea: Transcriptome response of Skeletonema marinoi to long-term dormancy.</title>
        <authorList>
            <person name="Pinder M.I.M."/>
            <person name="Kourtchenko O."/>
            <person name="Robertson E.K."/>
            <person name="Larsson T."/>
            <person name="Maumus F."/>
            <person name="Osuna-Cruz C.M."/>
            <person name="Vancaester E."/>
            <person name="Stenow R."/>
            <person name="Vandepoele K."/>
            <person name="Ploug H."/>
            <person name="Bruchert V."/>
            <person name="Godhe A."/>
            <person name="Topel M."/>
        </authorList>
    </citation>
    <scope>NUCLEOTIDE SEQUENCE</scope>
    <source>
        <strain evidence="13">R05AC</strain>
    </source>
</reference>
<gene>
    <name evidence="13" type="ORF">QTG54_013228</name>
</gene>
<keyword evidence="4 9" id="KW-0436">Ligase</keyword>
<keyword evidence="9" id="KW-0150">Chloroplast</keyword>
<comment type="similarity">
    <text evidence="2 9">Belongs to the Mg-chelatase subunits D/I family.</text>
</comment>
<evidence type="ECO:0000256" key="11">
    <source>
        <dbReference type="SAM" id="SignalP"/>
    </source>
</evidence>
<accession>A0AAD9D6T8</accession>
<dbReference type="PROSITE" id="PS50234">
    <property type="entry name" value="VWFA"/>
    <property type="match status" value="1"/>
</dbReference>
<dbReference type="GO" id="GO:0015995">
    <property type="term" value="P:chlorophyll biosynthetic process"/>
    <property type="evidence" value="ECO:0007669"/>
    <property type="project" value="UniProtKB-KW"/>
</dbReference>
<comment type="function">
    <text evidence="9">Involved in chlorophyll biosynthesis. Catalyzes the insertion of magnesium ion into protoporphyrin IX to yield Mg-protoporphyrin IX.</text>
</comment>
<dbReference type="SUPFAM" id="SSF53300">
    <property type="entry name" value="vWA-like"/>
    <property type="match status" value="1"/>
</dbReference>
<dbReference type="PANTHER" id="PTHR43473">
    <property type="entry name" value="MAGNESIUM-CHELATASE SUBUNIT CHLD, CHLOROPLASTIC"/>
    <property type="match status" value="1"/>
</dbReference>
<keyword evidence="9" id="KW-0934">Plastid</keyword>
<dbReference type="InterPro" id="IPR000523">
    <property type="entry name" value="Mg_chelatse_chII-like_cat_dom"/>
</dbReference>
<dbReference type="Gene3D" id="3.40.50.410">
    <property type="entry name" value="von Willebrand factor, type A domain"/>
    <property type="match status" value="1"/>
</dbReference>
<feature type="chain" id="PRO_5042041298" description="Mg-protoporphyrin IX chelatase" evidence="11">
    <location>
        <begin position="20"/>
        <end position="805"/>
    </location>
</feature>
<proteinExistence type="inferred from homology"/>
<dbReference type="EMBL" id="JATAAI010000030">
    <property type="protein sequence ID" value="KAK1736092.1"/>
    <property type="molecule type" value="Genomic_DNA"/>
</dbReference>
<feature type="domain" description="VWFA" evidence="12">
    <location>
        <begin position="592"/>
        <end position="799"/>
    </location>
</feature>
<dbReference type="InterPro" id="IPR011776">
    <property type="entry name" value="Mg_chelatase_ATPase-dsu"/>
</dbReference>
<feature type="signal peptide" evidence="11">
    <location>
        <begin position="1"/>
        <end position="19"/>
    </location>
</feature>
<evidence type="ECO:0000256" key="6">
    <source>
        <dbReference type="ARBA" id="ARBA00022840"/>
    </source>
</evidence>
<dbReference type="NCBIfam" id="TIGR02031">
    <property type="entry name" value="BchD-ChlD"/>
    <property type="match status" value="1"/>
</dbReference>
<dbReference type="GO" id="GO:0016851">
    <property type="term" value="F:magnesium chelatase activity"/>
    <property type="evidence" value="ECO:0007669"/>
    <property type="project" value="UniProtKB-UniRule"/>
</dbReference>
<dbReference type="CDD" id="cd01451">
    <property type="entry name" value="vWA_Magnesium_chelatase"/>
    <property type="match status" value="1"/>
</dbReference>
<dbReference type="AlphaFoldDB" id="A0AAD9D6T8"/>
<dbReference type="GO" id="GO:0005524">
    <property type="term" value="F:ATP binding"/>
    <property type="evidence" value="ECO:0007669"/>
    <property type="project" value="UniProtKB-UniRule"/>
</dbReference>
<evidence type="ECO:0000256" key="7">
    <source>
        <dbReference type="ARBA" id="ARBA00023171"/>
    </source>
</evidence>
<dbReference type="Proteomes" id="UP001224775">
    <property type="component" value="Unassembled WGS sequence"/>
</dbReference>
<comment type="catalytic activity">
    <reaction evidence="8 9">
        <text>protoporphyrin IX + Mg(2+) + ATP + H2O = Mg-protoporphyrin IX + ADP + phosphate + 3 H(+)</text>
        <dbReference type="Rhea" id="RHEA:13961"/>
        <dbReference type="ChEBI" id="CHEBI:15377"/>
        <dbReference type="ChEBI" id="CHEBI:15378"/>
        <dbReference type="ChEBI" id="CHEBI:18420"/>
        <dbReference type="ChEBI" id="CHEBI:30616"/>
        <dbReference type="ChEBI" id="CHEBI:43474"/>
        <dbReference type="ChEBI" id="CHEBI:57306"/>
        <dbReference type="ChEBI" id="CHEBI:60492"/>
        <dbReference type="ChEBI" id="CHEBI:456216"/>
        <dbReference type="EC" id="6.6.1.1"/>
    </reaction>
</comment>
<dbReference type="Pfam" id="PF01078">
    <property type="entry name" value="Mg_chelatase"/>
    <property type="match status" value="1"/>
</dbReference>
<evidence type="ECO:0000313" key="14">
    <source>
        <dbReference type="Proteomes" id="UP001224775"/>
    </source>
</evidence>
<comment type="caution">
    <text evidence="13">The sequence shown here is derived from an EMBL/GenBank/DDBJ whole genome shotgun (WGS) entry which is preliminary data.</text>
</comment>
<dbReference type="InterPro" id="IPR041702">
    <property type="entry name" value="BchD/ChlD_VWA"/>
</dbReference>
<dbReference type="InterPro" id="IPR003593">
    <property type="entry name" value="AAA+_ATPase"/>
</dbReference>
<dbReference type="SMART" id="SM00327">
    <property type="entry name" value="VWA"/>
    <property type="match status" value="1"/>
</dbReference>
<dbReference type="Pfam" id="PF13519">
    <property type="entry name" value="VWA_2"/>
    <property type="match status" value="1"/>
</dbReference>
<dbReference type="EC" id="6.6.1.1" evidence="9"/>
<evidence type="ECO:0000256" key="4">
    <source>
        <dbReference type="ARBA" id="ARBA00022598"/>
    </source>
</evidence>
<dbReference type="Gene3D" id="1.10.8.80">
    <property type="entry name" value="Magnesium chelatase subunit I, C-Terminal domain"/>
    <property type="match status" value="1"/>
</dbReference>
<evidence type="ECO:0000256" key="2">
    <source>
        <dbReference type="ARBA" id="ARBA00005799"/>
    </source>
</evidence>
<evidence type="ECO:0000256" key="9">
    <source>
        <dbReference type="RuleBase" id="RU362087"/>
    </source>
</evidence>
<keyword evidence="7 9" id="KW-0149">Chlorophyll biosynthesis</keyword>
<dbReference type="CDD" id="cd00009">
    <property type="entry name" value="AAA"/>
    <property type="match status" value="1"/>
</dbReference>
<protein>
    <recommendedName>
        <fullName evidence="9">Mg-protoporphyrin IX chelatase</fullName>
        <ecNumber evidence="9">6.6.1.1</ecNumber>
    </recommendedName>
</protein>
<dbReference type="Gene3D" id="3.40.50.300">
    <property type="entry name" value="P-loop containing nucleotide triphosphate hydrolases"/>
    <property type="match status" value="1"/>
</dbReference>
<keyword evidence="6 9" id="KW-0067">ATP-binding</keyword>
<dbReference type="InterPro" id="IPR041628">
    <property type="entry name" value="ChlI/MoxR_AAA_lid"/>
</dbReference>
<keyword evidence="11" id="KW-0732">Signal</keyword>
<evidence type="ECO:0000256" key="8">
    <source>
        <dbReference type="ARBA" id="ARBA00048693"/>
    </source>
</evidence>
<dbReference type="PANTHER" id="PTHR43473:SF2">
    <property type="entry name" value="MAGNESIUM-CHELATASE SUBUNIT CHLD, CHLOROPLASTIC"/>
    <property type="match status" value="1"/>
</dbReference>
<comment type="pathway">
    <text evidence="1 9">Porphyrin-containing compound metabolism; chlorophyll biosynthesis.</text>
</comment>
<evidence type="ECO:0000256" key="1">
    <source>
        <dbReference type="ARBA" id="ARBA00005173"/>
    </source>
</evidence>
<evidence type="ECO:0000256" key="3">
    <source>
        <dbReference type="ARBA" id="ARBA00022531"/>
    </source>
</evidence>
<feature type="region of interest" description="Disordered" evidence="10">
    <location>
        <begin position="411"/>
        <end position="480"/>
    </location>
</feature>
<evidence type="ECO:0000256" key="10">
    <source>
        <dbReference type="SAM" id="MobiDB-lite"/>
    </source>
</evidence>
<comment type="subcellular location">
    <subcellularLocation>
        <location evidence="9">Plastid</location>
        <location evidence="9">Chloroplast</location>
    </subcellularLocation>
</comment>
<name>A0AAD9D6T8_9STRA</name>
<sequence>MRELSLSIILVAAVPLSAAFSTSTAGQLRLHALHKSINALPTKEYATTCDKFIKEEIEKKDVDSVLPTNQQLRHPNTKMRDTRSFPFGLIVDQQKIKHALLLSATNPKSIGVLISGGHGTGKSVLARSMSRIVPSHIQIIQGSEYNIHPDLEDGVDSFLLQRLHNGEQITDTEFVPTPIVQIPLGVMEDSLVGAVDLENSLETGTPIFSPGLLAKAHRGILYIDDINLLDDEVIDILIKVMSDGCVNVEREGLSVTYPCRPLIIASYNPEEGELREHLHDRFAITLSADATRLSTEERVVAVDNVIGFEGGTQQNSARAEENLRIVEVEEQALRTRVEMARMRLDKVQITTSQIQHLCEEATRAGCEGQRAEIFATEISKASAALDGRNAVNKEDLQKAVVLAILPRATLFPGDTIESGDGDNVMNAPPPPPPQGVQPILEQPPMTEDNHDQDADDTENEIEEEKQVEPDDSEREEDQSEPVPMAIPEEFFFDVAKDVHLDPSLLKVSRWTRRGRGGKRAKIFSLLRGRFVKAIFPKGKKARLAVAATLRAAAPYQKSRRKRAIGTRKEGRLVHVFKDDFRIKRMSRKAGTLVIFCVDASGSMALNRMNAAKGAAIQLLSDAYKSRDKIALITFHGDSAQVLVPPTKSMALTKNRLEAMPCGGGSPLAHSLMLAAQTALNTMKVKQDVGRVVIVLITDGRANIPLELSMDHTFTPSTDPESKDGMPSRKFLKDEALACAKKLAAVKELDFVVIDTEDVFTRTGIARDIATAALGKYVHLDKTDSMSVAHVARQNIRNEMEEAKSI</sequence>
<dbReference type="InterPro" id="IPR027417">
    <property type="entry name" value="P-loop_NTPase"/>
</dbReference>
<organism evidence="13 14">
    <name type="scientific">Skeletonema marinoi</name>
    <dbReference type="NCBI Taxonomy" id="267567"/>
    <lineage>
        <taxon>Eukaryota</taxon>
        <taxon>Sar</taxon>
        <taxon>Stramenopiles</taxon>
        <taxon>Ochrophyta</taxon>
        <taxon>Bacillariophyta</taxon>
        <taxon>Coscinodiscophyceae</taxon>
        <taxon>Thalassiosirophycidae</taxon>
        <taxon>Thalassiosirales</taxon>
        <taxon>Skeletonemataceae</taxon>
        <taxon>Skeletonema</taxon>
        <taxon>Skeletonema marinoi-dohrnii complex</taxon>
    </lineage>
</organism>
<dbReference type="InterPro" id="IPR036465">
    <property type="entry name" value="vWFA_dom_sf"/>
</dbReference>
<dbReference type="GO" id="GO:0015979">
    <property type="term" value="P:photosynthesis"/>
    <property type="evidence" value="ECO:0007669"/>
    <property type="project" value="UniProtKB-UniRule"/>
</dbReference>
<dbReference type="SUPFAM" id="SSF52540">
    <property type="entry name" value="P-loop containing nucleoside triphosphate hydrolases"/>
    <property type="match status" value="1"/>
</dbReference>
<dbReference type="SMART" id="SM00382">
    <property type="entry name" value="AAA"/>
    <property type="match status" value="1"/>
</dbReference>
<feature type="compositionally biased region" description="Acidic residues" evidence="10">
    <location>
        <begin position="453"/>
        <end position="479"/>
    </location>
</feature>
<dbReference type="InterPro" id="IPR002035">
    <property type="entry name" value="VWF_A"/>
</dbReference>